<dbReference type="CDD" id="cd17580">
    <property type="entry name" value="REC_2_DhkD-like"/>
    <property type="match status" value="1"/>
</dbReference>
<dbReference type="Pfam" id="PF02518">
    <property type="entry name" value="HATPase_c"/>
    <property type="match status" value="2"/>
</dbReference>
<evidence type="ECO:0000256" key="13">
    <source>
        <dbReference type="PROSITE-ProRule" id="PRU00169"/>
    </source>
</evidence>
<dbReference type="SUPFAM" id="SSF47384">
    <property type="entry name" value="Homodimeric domain of signal transducing histidine kinase"/>
    <property type="match status" value="1"/>
</dbReference>
<dbReference type="InterPro" id="IPR001789">
    <property type="entry name" value="Sig_transdc_resp-reg_receiver"/>
</dbReference>
<evidence type="ECO:0000256" key="12">
    <source>
        <dbReference type="ARBA" id="ARBA00023136"/>
    </source>
</evidence>
<dbReference type="Gene3D" id="3.30.565.10">
    <property type="entry name" value="Histidine kinase-like ATPase, C-terminal domain"/>
    <property type="match status" value="1"/>
</dbReference>
<feature type="domain" description="PAC" evidence="19">
    <location>
        <begin position="893"/>
        <end position="945"/>
    </location>
</feature>
<dbReference type="SMART" id="SM00065">
    <property type="entry name" value="GAF"/>
    <property type="match status" value="3"/>
</dbReference>
<dbReference type="InterPro" id="IPR000700">
    <property type="entry name" value="PAS-assoc_C"/>
</dbReference>
<dbReference type="EMBL" id="JACJTC010000001">
    <property type="protein sequence ID" value="MBD2609819.1"/>
    <property type="molecule type" value="Genomic_DNA"/>
</dbReference>
<evidence type="ECO:0000256" key="11">
    <source>
        <dbReference type="ARBA" id="ARBA00023012"/>
    </source>
</evidence>
<dbReference type="SMART" id="SM00387">
    <property type="entry name" value="HATPase_c"/>
    <property type="match status" value="1"/>
</dbReference>
<dbReference type="Pfam" id="PF13185">
    <property type="entry name" value="GAF_2"/>
    <property type="match status" value="1"/>
</dbReference>
<comment type="subcellular location">
    <subcellularLocation>
        <location evidence="2">Membrane</location>
        <topology evidence="2">Multi-pass membrane protein</topology>
    </subcellularLocation>
</comment>
<keyword evidence="9" id="KW-0067">ATP-binding</keyword>
<dbReference type="Pfam" id="PF00512">
    <property type="entry name" value="HisKA"/>
    <property type="match status" value="1"/>
</dbReference>
<dbReference type="SUPFAM" id="SSF55785">
    <property type="entry name" value="PYP-like sensor domain (PAS domain)"/>
    <property type="match status" value="5"/>
</dbReference>
<dbReference type="Gene3D" id="3.40.50.2300">
    <property type="match status" value="1"/>
</dbReference>
<dbReference type="InterPro" id="IPR003018">
    <property type="entry name" value="GAF"/>
</dbReference>
<evidence type="ECO:0000256" key="6">
    <source>
        <dbReference type="ARBA" id="ARBA00022692"/>
    </source>
</evidence>
<dbReference type="Gene3D" id="1.10.287.130">
    <property type="match status" value="1"/>
</dbReference>
<sequence>MFHIHYSQLLRYGVAVLNVALALVLMLMLDSWLSMSGTPFLLFFSAVMVSAWYGGLKSGLLATLLSVLLSNYFFLPPVFQLSFDTSNCVRIGLFAIQGLLFSVLSEALKTAEKGADINLRKLKVSEERFRLALSSSDIIIFQQDRNLRYQWIHNPQGGDTTLEILGKSDADLFPALVAEKLTAVKERVLKTGISTREEVCLPLCGENHYYDLLIEPLKDADDCIHGVTCVAVNITERQQAEQEKTKLQTELQQAVQQKDESLALLNAWLSTSPVGLAFLDTELRYVYANEALAATNGVPLSQHFGRTFREVLPDWAEQVEPVFERVMATRQPLVNQEISGETYPPGVYRYGIVSYYPVCLADGQLLGVGITSIDITQQKQSEQALRESEAKFRSVVESNMIGIGFWEKDGKITEANDALLNMLGYSRAELVFGQLNWRNLTPPEYAPLDEQVLIQLENNPFCIPFEKEYIRKDGLRLPVLIGASHFEGTLQRGAFFVLDITEQKQAQERLRYIAQISSILSTSLDYEQTLEQIAKISVPQLADWCSVDIVNEDGSIRRLPIAYADPSKAELAAKLQEYLPDSKSAITKVLKTGQSELITEISDSLLVANTQSQEHLQLVRQLGMKSAMIVPLIAGGQVLGCISFVTAQSNRRYHHSDLTLAGDIAYRAALAVENAGLYQDIHQTLVHYAESLSLLDALLAAAPVAVCFLDRQLRYIRINQVFADINGLTIEEHLGRRFQEVLPEMAAELEVQLQRVLETGEPLLNVEISTQRPGEAESYEHWLGNYYPVNNSMDETVGIGIILADVTVAKQTEVALRESEERFRAMFNQAAVGIALVTLDGRFLQVNPALSEITGYSHDELIQMNFQQITHPDDLEVDRQNAGRVLAQEINGYSVEKRYFRKDGSIVWVNLTSSAVWNSQGQLKYALGIIEDISERKRIEASQQFLVEASTLLAASLDYEITLANVANLAVPTLADWCIVDVFQEDWSSKQIAIAIADPTKQDILKKIQQHYPPKSGTQQLLQQLKLGISVFYPELSNFHLLQMAQDEEHLQLLQSLDIHSLMVIPVRSRGQLFGAISFFTAESGRRYQQADLALAEDIARRAATAIDNARLYQETQQAKQAAELSVNRTVLLQSITAALSEALTPKEVADVVMNQGIAALGACAGSVVLLTQGNTTLKVLQATGYPESVIDTWESFPITAPTPIAETIRTKKPIFLENPAALRVNYPNLIDAVALTGNNAWASIPLIAEGKAIGALGFSFATALAFNEEDQRFMLTLGQQCGQAIARAQLYEAEKTARAQAETANRIKDEFLAVLSHELRTPLNPILGWSKLLRTRNFDEATKIRALETIERNAKLQTQLIEDLLDVSRILQGKLSLNLHAVDLKVAIAAAQETVRLAAEAKSIEIQTVLNDIGKVLGDGDRLQQIMWNLLSNAVKFTPPEGRVEVRLEEVREEDALTQGNGDALTQGRGDALTQGRGDALTQGNGDTLTQGRGDTGTLSASPRLPVTASSSPGYAQIQVIDTGKGISPEFLPHVFDYFRQADAKTTRIFGGLGLGLAIVRHLVELHGGTVEADSLGEGQGATFTVKLPLLKSAELRTSSPESSNSELNTEESLLLGVQILLVDDQEDVRDFFSFALEQYGATVTPVASATEALEALAKSKPDILLSDIGMPLMDGYMLLRQVRKLPPEQGGKIPAIALTAYAGEINHKQALAAGFQKHLPKPVEPLDLANAIVNLIANS</sequence>
<evidence type="ECO:0000259" key="19">
    <source>
        <dbReference type="PROSITE" id="PS50113"/>
    </source>
</evidence>
<keyword evidence="11" id="KW-0902">Two-component regulatory system</keyword>
<dbReference type="SUPFAM" id="SSF55874">
    <property type="entry name" value="ATPase domain of HSP90 chaperone/DNA topoisomerase II/histidine kinase"/>
    <property type="match status" value="1"/>
</dbReference>
<keyword evidence="21" id="KW-1185">Reference proteome</keyword>
<dbReference type="InterPro" id="IPR036890">
    <property type="entry name" value="HATPase_C_sf"/>
</dbReference>
<keyword evidence="7" id="KW-0547">Nucleotide-binding</keyword>
<feature type="transmembrane region" description="Helical" evidence="15">
    <location>
        <begin position="60"/>
        <end position="79"/>
    </location>
</feature>
<evidence type="ECO:0000256" key="15">
    <source>
        <dbReference type="SAM" id="Phobius"/>
    </source>
</evidence>
<evidence type="ECO:0000256" key="1">
    <source>
        <dbReference type="ARBA" id="ARBA00000085"/>
    </source>
</evidence>
<dbReference type="PROSITE" id="PS50110">
    <property type="entry name" value="RESPONSE_REGULATORY"/>
    <property type="match status" value="1"/>
</dbReference>
<dbReference type="Gene3D" id="3.30.450.20">
    <property type="entry name" value="PAS domain"/>
    <property type="match status" value="5"/>
</dbReference>
<dbReference type="CDD" id="cd00130">
    <property type="entry name" value="PAS"/>
    <property type="match status" value="2"/>
</dbReference>
<dbReference type="Pfam" id="PF13493">
    <property type="entry name" value="DUF4118"/>
    <property type="match status" value="1"/>
</dbReference>
<dbReference type="InterPro" id="IPR000014">
    <property type="entry name" value="PAS"/>
</dbReference>
<dbReference type="PROSITE" id="PS50109">
    <property type="entry name" value="HIS_KIN"/>
    <property type="match status" value="1"/>
</dbReference>
<dbReference type="SMART" id="SM00086">
    <property type="entry name" value="PAC"/>
    <property type="match status" value="3"/>
</dbReference>
<dbReference type="InterPro" id="IPR025201">
    <property type="entry name" value="KdpD_TM"/>
</dbReference>
<evidence type="ECO:0000313" key="20">
    <source>
        <dbReference type="EMBL" id="MBD2609819.1"/>
    </source>
</evidence>
<dbReference type="SUPFAM" id="SSF55781">
    <property type="entry name" value="GAF domain-like"/>
    <property type="match status" value="3"/>
</dbReference>
<dbReference type="InterPro" id="IPR013656">
    <property type="entry name" value="PAS_4"/>
</dbReference>
<comment type="catalytic activity">
    <reaction evidence="1">
        <text>ATP + protein L-histidine = ADP + protein N-phospho-L-histidine.</text>
        <dbReference type="EC" id="2.7.13.3"/>
    </reaction>
</comment>
<evidence type="ECO:0000259" key="16">
    <source>
        <dbReference type="PROSITE" id="PS50109"/>
    </source>
</evidence>
<keyword evidence="10 15" id="KW-1133">Transmembrane helix</keyword>
<dbReference type="Proteomes" id="UP000606396">
    <property type="component" value="Unassembled WGS sequence"/>
</dbReference>
<dbReference type="Gene3D" id="3.30.450.40">
    <property type="match status" value="3"/>
</dbReference>
<feature type="domain" description="PAS" evidence="18">
    <location>
        <begin position="388"/>
        <end position="459"/>
    </location>
</feature>
<dbReference type="InterPro" id="IPR038318">
    <property type="entry name" value="KdpD_sf"/>
</dbReference>
<evidence type="ECO:0000256" key="2">
    <source>
        <dbReference type="ARBA" id="ARBA00004141"/>
    </source>
</evidence>
<evidence type="ECO:0000259" key="18">
    <source>
        <dbReference type="PROSITE" id="PS50112"/>
    </source>
</evidence>
<dbReference type="Gene3D" id="1.20.120.620">
    <property type="entry name" value="Backbone structure of the membrane domain of e. Coli histidine kinase receptor kdpd"/>
    <property type="match status" value="1"/>
</dbReference>
<dbReference type="PROSITE" id="PS50113">
    <property type="entry name" value="PAC"/>
    <property type="match status" value="2"/>
</dbReference>
<gene>
    <name evidence="20" type="ORF">H6G94_00775</name>
</gene>
<dbReference type="PANTHER" id="PTHR43547:SF2">
    <property type="entry name" value="HYBRID SIGNAL TRANSDUCTION HISTIDINE KINASE C"/>
    <property type="match status" value="1"/>
</dbReference>
<dbReference type="InterPro" id="IPR036097">
    <property type="entry name" value="HisK_dim/P_sf"/>
</dbReference>
<dbReference type="SUPFAM" id="SSF52172">
    <property type="entry name" value="CheY-like"/>
    <property type="match status" value="1"/>
</dbReference>
<organism evidence="20 21">
    <name type="scientific">Nostoc punctiforme FACHB-252</name>
    <dbReference type="NCBI Taxonomy" id="1357509"/>
    <lineage>
        <taxon>Bacteria</taxon>
        <taxon>Bacillati</taxon>
        <taxon>Cyanobacteriota</taxon>
        <taxon>Cyanophyceae</taxon>
        <taxon>Nostocales</taxon>
        <taxon>Nostocaceae</taxon>
        <taxon>Nostoc</taxon>
    </lineage>
</organism>
<dbReference type="InterPro" id="IPR004358">
    <property type="entry name" value="Sig_transdc_His_kin-like_C"/>
</dbReference>
<feature type="modified residue" description="4-aspartylphosphate" evidence="13">
    <location>
        <position position="1669"/>
    </location>
</feature>
<keyword evidence="5" id="KW-0808">Transferase</keyword>
<evidence type="ECO:0000256" key="5">
    <source>
        <dbReference type="ARBA" id="ARBA00022679"/>
    </source>
</evidence>
<dbReference type="InterPro" id="IPR001610">
    <property type="entry name" value="PAC"/>
</dbReference>
<feature type="transmembrane region" description="Helical" evidence="15">
    <location>
        <begin position="35"/>
        <end position="53"/>
    </location>
</feature>
<evidence type="ECO:0000256" key="10">
    <source>
        <dbReference type="ARBA" id="ARBA00022989"/>
    </source>
</evidence>
<keyword evidence="4 13" id="KW-0597">Phosphoprotein</keyword>
<dbReference type="InterPro" id="IPR029016">
    <property type="entry name" value="GAF-like_dom_sf"/>
</dbReference>
<feature type="domain" description="Response regulatory" evidence="17">
    <location>
        <begin position="1620"/>
        <end position="1738"/>
    </location>
</feature>
<dbReference type="SMART" id="SM00448">
    <property type="entry name" value="REC"/>
    <property type="match status" value="1"/>
</dbReference>
<feature type="domain" description="PAC" evidence="19">
    <location>
        <begin position="334"/>
        <end position="387"/>
    </location>
</feature>
<dbReference type="InterPro" id="IPR003661">
    <property type="entry name" value="HisK_dim/P_dom"/>
</dbReference>
<evidence type="ECO:0000313" key="21">
    <source>
        <dbReference type="Proteomes" id="UP000606396"/>
    </source>
</evidence>
<dbReference type="CDD" id="cd00082">
    <property type="entry name" value="HisKA"/>
    <property type="match status" value="1"/>
</dbReference>
<protein>
    <recommendedName>
        <fullName evidence="3">histidine kinase</fullName>
        <ecNumber evidence="3">2.7.13.3</ecNumber>
    </recommendedName>
</protein>
<dbReference type="Pfam" id="PF01590">
    <property type="entry name" value="GAF"/>
    <property type="match status" value="2"/>
</dbReference>
<dbReference type="NCBIfam" id="TIGR00229">
    <property type="entry name" value="sensory_box"/>
    <property type="match status" value="4"/>
</dbReference>
<dbReference type="Pfam" id="PF08448">
    <property type="entry name" value="PAS_4"/>
    <property type="match status" value="3"/>
</dbReference>
<feature type="transmembrane region" description="Helical" evidence="15">
    <location>
        <begin position="12"/>
        <end position="29"/>
    </location>
</feature>
<dbReference type="RefSeq" id="WP_190947924.1">
    <property type="nucleotide sequence ID" value="NZ_JACJTC010000001.1"/>
</dbReference>
<dbReference type="EC" id="2.7.13.3" evidence="3"/>
<dbReference type="InterPro" id="IPR011006">
    <property type="entry name" value="CheY-like_superfamily"/>
</dbReference>
<dbReference type="SMART" id="SM00388">
    <property type="entry name" value="HisKA"/>
    <property type="match status" value="1"/>
</dbReference>
<proteinExistence type="predicted"/>
<feature type="region of interest" description="Disordered" evidence="14">
    <location>
        <begin position="1456"/>
        <end position="1511"/>
    </location>
</feature>
<feature type="domain" description="PAS" evidence="18">
    <location>
        <begin position="819"/>
        <end position="889"/>
    </location>
</feature>
<keyword evidence="12 15" id="KW-0472">Membrane</keyword>
<dbReference type="PRINTS" id="PR00344">
    <property type="entry name" value="BCTRLSENSOR"/>
</dbReference>
<feature type="compositionally biased region" description="Polar residues" evidence="14">
    <location>
        <begin position="1483"/>
        <end position="1502"/>
    </location>
</feature>
<dbReference type="InterPro" id="IPR035965">
    <property type="entry name" value="PAS-like_dom_sf"/>
</dbReference>
<keyword evidence="8" id="KW-0418">Kinase</keyword>
<evidence type="ECO:0000256" key="7">
    <source>
        <dbReference type="ARBA" id="ARBA00022741"/>
    </source>
</evidence>
<name>A0ABR8H2V1_NOSPU</name>
<feature type="domain" description="Histidine kinase" evidence="16">
    <location>
        <begin position="1315"/>
        <end position="1593"/>
    </location>
</feature>
<evidence type="ECO:0000256" key="3">
    <source>
        <dbReference type="ARBA" id="ARBA00012438"/>
    </source>
</evidence>
<evidence type="ECO:0000256" key="8">
    <source>
        <dbReference type="ARBA" id="ARBA00022777"/>
    </source>
</evidence>
<dbReference type="PROSITE" id="PS50112">
    <property type="entry name" value="PAS"/>
    <property type="match status" value="3"/>
</dbReference>
<reference evidence="20 21" key="1">
    <citation type="journal article" date="2020" name="ISME J.">
        <title>Comparative genomics reveals insights into cyanobacterial evolution and habitat adaptation.</title>
        <authorList>
            <person name="Chen M.Y."/>
            <person name="Teng W.K."/>
            <person name="Zhao L."/>
            <person name="Hu C.X."/>
            <person name="Zhou Y.K."/>
            <person name="Han B.P."/>
            <person name="Song L.R."/>
            <person name="Shu W.S."/>
        </authorList>
    </citation>
    <scope>NUCLEOTIDE SEQUENCE [LARGE SCALE GENOMIC DNA]</scope>
    <source>
        <strain evidence="20 21">FACHB-252</strain>
    </source>
</reference>
<evidence type="ECO:0000256" key="9">
    <source>
        <dbReference type="ARBA" id="ARBA00022840"/>
    </source>
</evidence>
<comment type="caution">
    <text evidence="20">The sequence shown here is derived from an EMBL/GenBank/DDBJ whole genome shotgun (WGS) entry which is preliminary data.</text>
</comment>
<evidence type="ECO:0000256" key="4">
    <source>
        <dbReference type="ARBA" id="ARBA00022553"/>
    </source>
</evidence>
<evidence type="ECO:0000256" key="14">
    <source>
        <dbReference type="SAM" id="MobiDB-lite"/>
    </source>
</evidence>
<feature type="domain" description="PAS" evidence="18">
    <location>
        <begin position="691"/>
        <end position="760"/>
    </location>
</feature>
<dbReference type="InterPro" id="IPR005467">
    <property type="entry name" value="His_kinase_dom"/>
</dbReference>
<dbReference type="PANTHER" id="PTHR43547">
    <property type="entry name" value="TWO-COMPONENT HISTIDINE KINASE"/>
    <property type="match status" value="1"/>
</dbReference>
<keyword evidence="6 15" id="KW-0812">Transmembrane</keyword>
<evidence type="ECO:0000259" key="17">
    <source>
        <dbReference type="PROSITE" id="PS50110"/>
    </source>
</evidence>
<dbReference type="InterPro" id="IPR003594">
    <property type="entry name" value="HATPase_dom"/>
</dbReference>
<dbReference type="SMART" id="SM00091">
    <property type="entry name" value="PAS"/>
    <property type="match status" value="5"/>
</dbReference>
<accession>A0ABR8H2V1</accession>
<dbReference type="Pfam" id="PF00072">
    <property type="entry name" value="Response_reg"/>
    <property type="match status" value="1"/>
</dbReference>
<dbReference type="Pfam" id="PF13426">
    <property type="entry name" value="PAS_9"/>
    <property type="match status" value="2"/>
</dbReference>